<proteinExistence type="predicted"/>
<dbReference type="RefSeq" id="WP_150211254.1">
    <property type="nucleotide sequence ID" value="NZ_CP029190.1"/>
</dbReference>
<keyword evidence="1" id="KW-0472">Membrane</keyword>
<gene>
    <name evidence="2" type="ORF">DEJ50_30355</name>
</gene>
<dbReference type="OrthoDB" id="3873591at2"/>
<reference evidence="2 3" key="1">
    <citation type="submission" date="2018-05" db="EMBL/GenBank/DDBJ databases">
        <title>Streptomyces venezuelae.</title>
        <authorList>
            <person name="Kim W."/>
            <person name="Lee N."/>
            <person name="Cho B.-K."/>
        </authorList>
    </citation>
    <scope>NUCLEOTIDE SEQUENCE [LARGE SCALE GENOMIC DNA]</scope>
    <source>
        <strain evidence="2 3">ATCC 21782</strain>
    </source>
</reference>
<dbReference type="Pfam" id="PF17197">
    <property type="entry name" value="DUF5134"/>
    <property type="match status" value="1"/>
</dbReference>
<dbReference type="AlphaFoldDB" id="A0A5P2DEL0"/>
<keyword evidence="1" id="KW-0812">Transmembrane</keyword>
<evidence type="ECO:0000313" key="3">
    <source>
        <dbReference type="Proteomes" id="UP000325211"/>
    </source>
</evidence>
<feature type="transmembrane region" description="Helical" evidence="1">
    <location>
        <begin position="12"/>
        <end position="29"/>
    </location>
</feature>
<name>A0A5P2DEL0_STRVZ</name>
<protein>
    <submittedName>
        <fullName evidence="2">DUF5134 domain-containing protein</fullName>
    </submittedName>
</protein>
<organism evidence="2 3">
    <name type="scientific">Streptomyces venezuelae</name>
    <dbReference type="NCBI Taxonomy" id="54571"/>
    <lineage>
        <taxon>Bacteria</taxon>
        <taxon>Bacillati</taxon>
        <taxon>Actinomycetota</taxon>
        <taxon>Actinomycetes</taxon>
        <taxon>Kitasatosporales</taxon>
        <taxon>Streptomycetaceae</taxon>
        <taxon>Streptomyces</taxon>
    </lineage>
</organism>
<feature type="transmembrane region" description="Helical" evidence="1">
    <location>
        <begin position="89"/>
        <end position="115"/>
    </location>
</feature>
<feature type="transmembrane region" description="Helical" evidence="1">
    <location>
        <begin position="36"/>
        <end position="54"/>
    </location>
</feature>
<dbReference type="EMBL" id="CP029190">
    <property type="protein sequence ID" value="QES51509.1"/>
    <property type="molecule type" value="Genomic_DNA"/>
</dbReference>
<feature type="transmembrane region" description="Helical" evidence="1">
    <location>
        <begin position="127"/>
        <end position="150"/>
    </location>
</feature>
<sequence length="152" mass="15554">MHHSAGSLAPVLSWLLALLCAVSGGYCLLRGRRAGGRADAVMGFGMAAMALPLGGAGRPVHLALGAVFCAASVQAAWRLRGGRHHVHHLVGSLAMVHMTLWPGVPPLTGGLLVYYSGYVLWGGSRLAGGPAGLTGACRLAMGIGMFAMLLTL</sequence>
<accession>A0A5P2DEL0</accession>
<evidence type="ECO:0000313" key="2">
    <source>
        <dbReference type="EMBL" id="QES51509.1"/>
    </source>
</evidence>
<evidence type="ECO:0000256" key="1">
    <source>
        <dbReference type="SAM" id="Phobius"/>
    </source>
</evidence>
<dbReference type="InterPro" id="IPR033458">
    <property type="entry name" value="DUF5134"/>
</dbReference>
<keyword evidence="1" id="KW-1133">Transmembrane helix</keyword>
<dbReference type="Proteomes" id="UP000325211">
    <property type="component" value="Chromosome"/>
</dbReference>